<dbReference type="SUPFAM" id="SSF47986">
    <property type="entry name" value="DEATH domain"/>
    <property type="match status" value="1"/>
</dbReference>
<proteinExistence type="predicted"/>
<organism evidence="7 8">
    <name type="scientific">Plectus sambesii</name>
    <dbReference type="NCBI Taxonomy" id="2011161"/>
    <lineage>
        <taxon>Eukaryota</taxon>
        <taxon>Metazoa</taxon>
        <taxon>Ecdysozoa</taxon>
        <taxon>Nematoda</taxon>
        <taxon>Chromadorea</taxon>
        <taxon>Plectida</taxon>
        <taxon>Plectina</taxon>
        <taxon>Plectoidea</taxon>
        <taxon>Plectidae</taxon>
        <taxon>Plectus</taxon>
    </lineage>
</organism>
<protein>
    <submittedName>
        <fullName evidence="8">CARD domain-containing protein</fullName>
    </submittedName>
</protein>
<dbReference type="PROSITE" id="PS50209">
    <property type="entry name" value="CARD"/>
    <property type="match status" value="1"/>
</dbReference>
<name>A0A914XKQ1_9BILA</name>
<dbReference type="InterPro" id="IPR001315">
    <property type="entry name" value="CARD"/>
</dbReference>
<evidence type="ECO:0000256" key="2">
    <source>
        <dbReference type="ARBA" id="ARBA00022553"/>
    </source>
</evidence>
<dbReference type="InterPro" id="IPR031964">
    <property type="entry name" value="CARD_dom"/>
</dbReference>
<sequence length="123" mass="14233">MDELKQKAIKSHHAKLVECMNPLLVMDHLANLLSLEQAELIRESHSARRERNRELIAVLFKIEEELEPFERFVEVLKKTDASHAIMAEAVLKTYKHRNCAAEFQKISTTSLSAAEEIEYNLQM</sequence>
<dbReference type="Pfam" id="PF16739">
    <property type="entry name" value="CARD_2"/>
    <property type="match status" value="1"/>
</dbReference>
<keyword evidence="1" id="KW-1017">Isopeptide bond</keyword>
<feature type="domain" description="CARD" evidence="6">
    <location>
        <begin position="1"/>
        <end position="80"/>
    </location>
</feature>
<evidence type="ECO:0000313" key="8">
    <source>
        <dbReference type="WBParaSite" id="PSAMB.scaffold88size82278.g1686.t1"/>
    </source>
</evidence>
<reference evidence="8" key="1">
    <citation type="submission" date="2022-11" db="UniProtKB">
        <authorList>
            <consortium name="WormBaseParasite"/>
        </authorList>
    </citation>
    <scope>IDENTIFICATION</scope>
</reference>
<evidence type="ECO:0000256" key="3">
    <source>
        <dbReference type="ARBA" id="ARBA00022588"/>
    </source>
</evidence>
<evidence type="ECO:0000256" key="5">
    <source>
        <dbReference type="ARBA" id="ARBA00022859"/>
    </source>
</evidence>
<keyword evidence="3" id="KW-0399">Innate immunity</keyword>
<dbReference type="CDD" id="cd01671">
    <property type="entry name" value="CARD"/>
    <property type="match status" value="1"/>
</dbReference>
<dbReference type="InterPro" id="IPR011029">
    <property type="entry name" value="DEATH-like_dom_sf"/>
</dbReference>
<dbReference type="AlphaFoldDB" id="A0A914XKQ1"/>
<evidence type="ECO:0000256" key="1">
    <source>
        <dbReference type="ARBA" id="ARBA00022499"/>
    </source>
</evidence>
<keyword evidence="5" id="KW-0391">Immunity</keyword>
<accession>A0A914XKQ1</accession>
<keyword evidence="4" id="KW-0832">Ubl conjugation</keyword>
<dbReference type="GO" id="GO:0042981">
    <property type="term" value="P:regulation of apoptotic process"/>
    <property type="evidence" value="ECO:0007669"/>
    <property type="project" value="InterPro"/>
</dbReference>
<evidence type="ECO:0000313" key="7">
    <source>
        <dbReference type="Proteomes" id="UP000887566"/>
    </source>
</evidence>
<evidence type="ECO:0000259" key="6">
    <source>
        <dbReference type="PROSITE" id="PS50209"/>
    </source>
</evidence>
<dbReference type="Gene3D" id="1.10.533.10">
    <property type="entry name" value="Death Domain, Fas"/>
    <property type="match status" value="1"/>
</dbReference>
<dbReference type="GO" id="GO:0005737">
    <property type="term" value="C:cytoplasm"/>
    <property type="evidence" value="ECO:0007669"/>
    <property type="project" value="UniProtKB-ARBA"/>
</dbReference>
<keyword evidence="2" id="KW-0597">Phosphoprotein</keyword>
<dbReference type="GO" id="GO:0045087">
    <property type="term" value="P:innate immune response"/>
    <property type="evidence" value="ECO:0007669"/>
    <property type="project" value="UniProtKB-KW"/>
</dbReference>
<dbReference type="WBParaSite" id="PSAMB.scaffold88size82278.g1686.t1">
    <property type="protein sequence ID" value="PSAMB.scaffold88size82278.g1686.t1"/>
    <property type="gene ID" value="PSAMB.scaffold88size82278.g1686"/>
</dbReference>
<keyword evidence="7" id="KW-1185">Reference proteome</keyword>
<evidence type="ECO:0000256" key="4">
    <source>
        <dbReference type="ARBA" id="ARBA00022843"/>
    </source>
</evidence>
<dbReference type="Proteomes" id="UP000887566">
    <property type="component" value="Unplaced"/>
</dbReference>